<evidence type="ECO:0000313" key="8">
    <source>
        <dbReference type="Proteomes" id="UP000078486"/>
    </source>
</evidence>
<dbReference type="GO" id="GO:0009245">
    <property type="term" value="P:lipid A biosynthetic process"/>
    <property type="evidence" value="ECO:0007669"/>
    <property type="project" value="UniProtKB-KW"/>
</dbReference>
<reference evidence="7 8" key="1">
    <citation type="submission" date="2016-01" db="EMBL/GenBank/DDBJ databases">
        <title>High potential of lignocellulose degradation of a new Verrucomicrobia species.</title>
        <authorList>
            <person name="Wang Y."/>
            <person name="Shi Y."/>
            <person name="Qiu Z."/>
            <person name="Liu S."/>
            <person name="Yang H."/>
        </authorList>
    </citation>
    <scope>NUCLEOTIDE SEQUENCE [LARGE SCALE GENOMIC DNA]</scope>
    <source>
        <strain evidence="7 8">TSB47</strain>
    </source>
</reference>
<sequence>MIHPTAIIEPGAQIGADCEIHAGAIIKRHVILGDRVTVHPYAVIGGDPQALAFDPAVESFVRIGAGTRIREHVTVNRSLHAGVATVVGENCFIMAAAHVAHDAVLGDNIVLANNVLLAGHVEVGTNAFLGGAAVFHQFTRIGEGVMVSGNSSITRDLAPYTLVAERDEVIGLNVVGLKRRGHPREAIRELKEAFHAVYFTPGNIREVAASALASGEYKTAEAHRFLQFFEGGKRSFARLKRNENLAGAEE</sequence>
<accession>A0A178IBQ7</accession>
<dbReference type="SUPFAM" id="SSF51161">
    <property type="entry name" value="Trimeric LpxA-like enzymes"/>
    <property type="match status" value="1"/>
</dbReference>
<dbReference type="InterPro" id="IPR037157">
    <property type="entry name" value="Acetyltransf_C_sf"/>
</dbReference>
<dbReference type="Pfam" id="PF13720">
    <property type="entry name" value="Acetyltransf_11"/>
    <property type="match status" value="1"/>
</dbReference>
<keyword evidence="2" id="KW-0441">Lipid A biosynthesis</keyword>
<dbReference type="InterPro" id="IPR001451">
    <property type="entry name" value="Hexapep"/>
</dbReference>
<dbReference type="GO" id="GO:0008780">
    <property type="term" value="F:acyl-[acyl-carrier-protein]-UDP-N-acetylglucosamine O-acyltransferase activity"/>
    <property type="evidence" value="ECO:0007669"/>
    <property type="project" value="InterPro"/>
</dbReference>
<organism evidence="7 8">
    <name type="scientific">Termitidicoccus mucosus</name>
    <dbReference type="NCBI Taxonomy" id="1184151"/>
    <lineage>
        <taxon>Bacteria</taxon>
        <taxon>Pseudomonadati</taxon>
        <taxon>Verrucomicrobiota</taxon>
        <taxon>Opitutia</taxon>
        <taxon>Opitutales</taxon>
        <taxon>Opitutaceae</taxon>
        <taxon>Termitidicoccus</taxon>
    </lineage>
</organism>
<dbReference type="PANTHER" id="PTHR43480">
    <property type="entry name" value="ACYL-[ACYL-CARRIER-PROTEIN]--UDP-N-ACETYLGLUCOSAMINE O-ACYLTRANSFERASE"/>
    <property type="match status" value="1"/>
</dbReference>
<dbReference type="EMBL" id="LRRQ01000171">
    <property type="protein sequence ID" value="OAM87463.1"/>
    <property type="molecule type" value="Genomic_DNA"/>
</dbReference>
<dbReference type="OrthoDB" id="9807278at2"/>
<keyword evidence="4" id="KW-0443">Lipid metabolism</keyword>
<name>A0A178IBQ7_9BACT</name>
<evidence type="ECO:0000256" key="1">
    <source>
        <dbReference type="ARBA" id="ARBA00022516"/>
    </source>
</evidence>
<keyword evidence="3 7" id="KW-0808">Transferase</keyword>
<evidence type="ECO:0000256" key="3">
    <source>
        <dbReference type="ARBA" id="ARBA00022679"/>
    </source>
</evidence>
<feature type="domain" description="UDP N-acetylglucosamine O-acyltransferase C-terminal" evidence="6">
    <location>
        <begin position="156"/>
        <end position="235"/>
    </location>
</feature>
<proteinExistence type="predicted"/>
<dbReference type="Gene3D" id="1.20.1180.10">
    <property type="entry name" value="Udp N-acetylglucosamine O-acyltransferase, C-terminal domain"/>
    <property type="match status" value="1"/>
</dbReference>
<dbReference type="InterPro" id="IPR010137">
    <property type="entry name" value="Lipid_A_LpxA"/>
</dbReference>
<keyword evidence="1" id="KW-0444">Lipid biosynthesis</keyword>
<evidence type="ECO:0000259" key="6">
    <source>
        <dbReference type="Pfam" id="PF13720"/>
    </source>
</evidence>
<evidence type="ECO:0000256" key="2">
    <source>
        <dbReference type="ARBA" id="ARBA00022556"/>
    </source>
</evidence>
<dbReference type="NCBIfam" id="TIGR01852">
    <property type="entry name" value="lipid_A_lpxA"/>
    <property type="match status" value="1"/>
</dbReference>
<dbReference type="AlphaFoldDB" id="A0A178IBQ7"/>
<evidence type="ECO:0000256" key="5">
    <source>
        <dbReference type="ARBA" id="ARBA00023315"/>
    </source>
</evidence>
<dbReference type="PANTHER" id="PTHR43480:SF1">
    <property type="entry name" value="ACYL-[ACYL-CARRIER-PROTEIN]--UDP-N-ACETYLGLUCOSAMINE O-ACYLTRANSFERASE, MITOCHONDRIAL-RELATED"/>
    <property type="match status" value="1"/>
</dbReference>
<gene>
    <name evidence="7" type="ORF">AW736_23155</name>
</gene>
<keyword evidence="8" id="KW-1185">Reference proteome</keyword>
<dbReference type="Proteomes" id="UP000078486">
    <property type="component" value="Unassembled WGS sequence"/>
</dbReference>
<evidence type="ECO:0000313" key="7">
    <source>
        <dbReference type="EMBL" id="OAM87463.1"/>
    </source>
</evidence>
<dbReference type="GO" id="GO:0016020">
    <property type="term" value="C:membrane"/>
    <property type="evidence" value="ECO:0007669"/>
    <property type="project" value="GOC"/>
</dbReference>
<dbReference type="NCBIfam" id="NF003657">
    <property type="entry name" value="PRK05289.1"/>
    <property type="match status" value="1"/>
</dbReference>
<comment type="caution">
    <text evidence="7">The sequence shown here is derived from an EMBL/GenBank/DDBJ whole genome shotgun (WGS) entry which is preliminary data.</text>
</comment>
<protein>
    <submittedName>
        <fullName evidence="7">Acyl-[acyl-carrier-protein]--UDP-N-acetylglucosamine O-acyltransferase</fullName>
    </submittedName>
</protein>
<evidence type="ECO:0000256" key="4">
    <source>
        <dbReference type="ARBA" id="ARBA00023098"/>
    </source>
</evidence>
<dbReference type="InterPro" id="IPR011004">
    <property type="entry name" value="Trimer_LpxA-like_sf"/>
</dbReference>
<dbReference type="STRING" id="1184151.AW736_23155"/>
<dbReference type="PIRSF" id="PIRSF000456">
    <property type="entry name" value="UDP-GlcNAc_acltr"/>
    <property type="match status" value="1"/>
</dbReference>
<dbReference type="Pfam" id="PF00132">
    <property type="entry name" value="Hexapep"/>
    <property type="match status" value="2"/>
</dbReference>
<dbReference type="Gene3D" id="2.160.10.10">
    <property type="entry name" value="Hexapeptide repeat proteins"/>
    <property type="match status" value="1"/>
</dbReference>
<keyword evidence="5 7" id="KW-0012">Acyltransferase</keyword>
<dbReference type="InterPro" id="IPR029098">
    <property type="entry name" value="Acetyltransf_C"/>
</dbReference>